<comment type="caution">
    <text evidence="1">The sequence shown here is derived from an EMBL/GenBank/DDBJ whole genome shotgun (WGS) entry which is preliminary data.</text>
</comment>
<evidence type="ECO:0000313" key="2">
    <source>
        <dbReference type="Proteomes" id="UP000283269"/>
    </source>
</evidence>
<dbReference type="EMBL" id="NHYD01001498">
    <property type="protein sequence ID" value="PPQ90973.1"/>
    <property type="molecule type" value="Genomic_DNA"/>
</dbReference>
<organism evidence="1 2">
    <name type="scientific">Psilocybe cyanescens</name>
    <dbReference type="NCBI Taxonomy" id="93625"/>
    <lineage>
        <taxon>Eukaryota</taxon>
        <taxon>Fungi</taxon>
        <taxon>Dikarya</taxon>
        <taxon>Basidiomycota</taxon>
        <taxon>Agaricomycotina</taxon>
        <taxon>Agaricomycetes</taxon>
        <taxon>Agaricomycetidae</taxon>
        <taxon>Agaricales</taxon>
        <taxon>Agaricineae</taxon>
        <taxon>Strophariaceae</taxon>
        <taxon>Psilocybe</taxon>
    </lineage>
</organism>
<name>A0A409XJM7_PSICY</name>
<dbReference type="InParanoid" id="A0A409XJM7"/>
<sequence>MVHWDTFVSINTGRDPRNSPIQPVQACAFVTRARPQPSSAACTGKWPCIAVASGELCFFETSIGPRRPLRSTHELQATSTSWTSEGRWGLREGGGWRVSRRWAGIRSGYAVHENLPVITTVDSRYESARILPPSTSAQCVLNKTGKSGFGGRRWALGRMRDRLWTPTSNTHTFHKRAAWFGYGNSNHAPLFRLALDEENLES</sequence>
<dbReference type="Proteomes" id="UP000283269">
    <property type="component" value="Unassembled WGS sequence"/>
</dbReference>
<keyword evidence="2" id="KW-1185">Reference proteome</keyword>
<gene>
    <name evidence="1" type="ORF">CVT25_015678</name>
</gene>
<accession>A0A409XJM7</accession>
<evidence type="ECO:0000313" key="1">
    <source>
        <dbReference type="EMBL" id="PPQ90973.1"/>
    </source>
</evidence>
<proteinExistence type="predicted"/>
<reference evidence="1 2" key="1">
    <citation type="journal article" date="2018" name="Evol. Lett.">
        <title>Horizontal gene cluster transfer increased hallucinogenic mushroom diversity.</title>
        <authorList>
            <person name="Reynolds H.T."/>
            <person name="Vijayakumar V."/>
            <person name="Gluck-Thaler E."/>
            <person name="Korotkin H.B."/>
            <person name="Matheny P.B."/>
            <person name="Slot J.C."/>
        </authorList>
    </citation>
    <scope>NUCLEOTIDE SEQUENCE [LARGE SCALE GENOMIC DNA]</scope>
    <source>
        <strain evidence="1 2">2631</strain>
    </source>
</reference>
<dbReference type="AlphaFoldDB" id="A0A409XJM7"/>
<protein>
    <submittedName>
        <fullName evidence="1">Uncharacterized protein</fullName>
    </submittedName>
</protein>